<accession>A0A090N000</accession>
<organism evidence="1">
    <name type="scientific">Strongyloides ratti</name>
    <name type="common">Parasitic roundworm</name>
    <dbReference type="NCBI Taxonomy" id="34506"/>
    <lineage>
        <taxon>Eukaryota</taxon>
        <taxon>Metazoa</taxon>
        <taxon>Ecdysozoa</taxon>
        <taxon>Nematoda</taxon>
        <taxon>Chromadorea</taxon>
        <taxon>Rhabditida</taxon>
        <taxon>Tylenchina</taxon>
        <taxon>Panagrolaimomorpha</taxon>
        <taxon>Strongyloidoidea</taxon>
        <taxon>Strongyloididae</taxon>
        <taxon>Strongyloides</taxon>
    </lineage>
</organism>
<reference evidence="1" key="2">
    <citation type="submission" date="2014-09" db="EMBL/GenBank/DDBJ databases">
        <authorList>
            <person name="Aslett A.Martin."/>
        </authorList>
    </citation>
    <scope>NUCLEOTIDE SEQUENCE</scope>
    <source>
        <strain evidence="1">ED321 Heterogonic</strain>
    </source>
</reference>
<dbReference type="CTD" id="36382191"/>
<dbReference type="RefSeq" id="XP_024509019.1">
    <property type="nucleotide sequence ID" value="XM_024643339.1"/>
</dbReference>
<dbReference type="Proteomes" id="UP000035682">
    <property type="component" value="Unplaced"/>
</dbReference>
<dbReference type="WBParaSite" id="SRAE_2000446600.1">
    <property type="protein sequence ID" value="SRAE_2000446600.1"/>
    <property type="gene ID" value="WBGene00264698"/>
</dbReference>
<evidence type="ECO:0000313" key="4">
    <source>
        <dbReference type="WormBase" id="SRAE_2000446600"/>
    </source>
</evidence>
<keyword evidence="2" id="KW-1185">Reference proteome</keyword>
<evidence type="ECO:0000313" key="2">
    <source>
        <dbReference type="Proteomes" id="UP000035682"/>
    </source>
</evidence>
<dbReference type="WormBase" id="SRAE_2000446600">
    <property type="protein sequence ID" value="SRP04138"/>
    <property type="gene ID" value="WBGene00264698"/>
</dbReference>
<evidence type="ECO:0000313" key="3">
    <source>
        <dbReference type="WBParaSite" id="SRAE_2000446600.1"/>
    </source>
</evidence>
<reference evidence="2" key="1">
    <citation type="submission" date="2014-09" db="EMBL/GenBank/DDBJ databases">
        <authorList>
            <person name="Martin A.A."/>
        </authorList>
    </citation>
    <scope>NUCLEOTIDE SEQUENCE</scope>
    <source>
        <strain evidence="2">ED321</strain>
    </source>
</reference>
<gene>
    <name evidence="1 3 4" type="ORF">SRAE_2000446600</name>
</gene>
<reference evidence="3" key="3">
    <citation type="submission" date="2020-12" db="UniProtKB">
        <authorList>
            <consortium name="WormBaseParasite"/>
        </authorList>
    </citation>
    <scope>IDENTIFICATION</scope>
</reference>
<name>A0A090N000_STRRB</name>
<dbReference type="EMBL" id="LN609529">
    <property type="protein sequence ID" value="CEF69820.1"/>
    <property type="molecule type" value="Genomic_DNA"/>
</dbReference>
<evidence type="ECO:0000313" key="1">
    <source>
        <dbReference type="EMBL" id="CEF69820.1"/>
    </source>
</evidence>
<proteinExistence type="predicted"/>
<dbReference type="GeneID" id="36382191"/>
<protein>
    <submittedName>
        <fullName evidence="1 3">Uncharacterized protein</fullName>
    </submittedName>
</protein>
<dbReference type="AlphaFoldDB" id="A0A090N000"/>
<sequence length="539" mass="63246">MSSNASIHTLSNDSVSLSEIIKSMQSNENLYRFFRKQGIHKTYSKHISQFGLKLSNKDDVINSKILCYGFGDKIYTMDKIMEILSNVSKECLENVYYIVLDIKDDTRMIIESSRVYLAQKYAYFIEFLYKKCPNASRLWLTNRYNFPGNDDFLIYILEKLKTDKVIEIKPIFLEDILNYSTKYDFVNQNFLFGLPNLKIFTVEIFTDELPSYFSDCITPMEKLINCLCKKKNITLDMYVEGNNKSIYVASQILSYANLINFNVNIKQSSGWIEYFQNVNYTITNEFFKIINNLTTVSLFIHIMDDFKIIKSLFTLLENLRSISLHIDKDIIKSIYKQSNNMECCFSQIKKCFNYKSTIKNLAEFRLHLLCLSSDVNFSENDKLDILNNAFLEGIFSIIPNTLTTLYLISINGNKLNIFKHFSKQFPFLSTISFLLCVKIPENAIITIQSLRKVIIHGELKINIPKCVETVVFCYFDEDFCDGIDKKSKNKSNKYYFNLMNTTFNNSIRNINNDEIYYIAFLKDIFKWKDILYLADDYFY</sequence>